<dbReference type="InterPro" id="IPR011990">
    <property type="entry name" value="TPR-like_helical_dom_sf"/>
</dbReference>
<proteinExistence type="predicted"/>
<dbReference type="InterPro" id="IPR057779">
    <property type="entry name" value="Znf_RING_Vps41"/>
</dbReference>
<dbReference type="InterPro" id="IPR001841">
    <property type="entry name" value="Znf_RING"/>
</dbReference>
<dbReference type="PANTHER" id="PTHR12616:SF1">
    <property type="entry name" value="VACUOLAR PROTEIN SORTING-ASSOCIATED PROTEIN 41 HOMOLOG"/>
    <property type="match status" value="1"/>
</dbReference>
<evidence type="ECO:0000313" key="9">
    <source>
        <dbReference type="Proteomes" id="UP000241769"/>
    </source>
</evidence>
<dbReference type="Pfam" id="PF23555">
    <property type="entry name" value="zf-RING_Vps41"/>
    <property type="match status" value="1"/>
</dbReference>
<dbReference type="Gene3D" id="2.130.10.10">
    <property type="entry name" value="YVTN repeat-like/Quinoprotein amine dehydrogenase"/>
    <property type="match status" value="1"/>
</dbReference>
<dbReference type="GO" id="GO:0008270">
    <property type="term" value="F:zinc ion binding"/>
    <property type="evidence" value="ECO:0007669"/>
    <property type="project" value="UniProtKB-KW"/>
</dbReference>
<dbReference type="InterPro" id="IPR057780">
    <property type="entry name" value="Beta-prop_Vps41"/>
</dbReference>
<dbReference type="InterPro" id="IPR038564">
    <property type="entry name" value="Maf1_sf"/>
</dbReference>
<dbReference type="FunCoup" id="A0A2P6NGE3">
    <property type="interactions" value="465"/>
</dbReference>
<reference evidence="8 9" key="1">
    <citation type="journal article" date="2018" name="Genome Biol. Evol.">
        <title>Multiple Roots of Fruiting Body Formation in Amoebozoa.</title>
        <authorList>
            <person name="Hillmann F."/>
            <person name="Forbes G."/>
            <person name="Novohradska S."/>
            <person name="Ferling I."/>
            <person name="Riege K."/>
            <person name="Groth M."/>
            <person name="Westermann M."/>
            <person name="Marz M."/>
            <person name="Spaller T."/>
            <person name="Winckler T."/>
            <person name="Schaap P."/>
            <person name="Glockner G."/>
        </authorList>
    </citation>
    <scope>NUCLEOTIDE SEQUENCE [LARGE SCALE GENOMIC DNA]</scope>
    <source>
        <strain evidence="8 9">Jena</strain>
    </source>
</reference>
<dbReference type="PROSITE" id="PS50089">
    <property type="entry name" value="ZF_RING_2"/>
    <property type="match status" value="1"/>
</dbReference>
<gene>
    <name evidence="8" type="ORF">PROFUN_09879</name>
</gene>
<feature type="repeat" description="CHCR" evidence="5">
    <location>
        <begin position="868"/>
        <end position="1015"/>
    </location>
</feature>
<evidence type="ECO:0000256" key="6">
    <source>
        <dbReference type="SAM" id="MobiDB-lite"/>
    </source>
</evidence>
<dbReference type="SMART" id="SM00299">
    <property type="entry name" value="CLH"/>
    <property type="match status" value="1"/>
</dbReference>
<dbReference type="SUPFAM" id="SSF57850">
    <property type="entry name" value="RING/U-box"/>
    <property type="match status" value="1"/>
</dbReference>
<dbReference type="PROSITE" id="PS50236">
    <property type="entry name" value="CHCR"/>
    <property type="match status" value="1"/>
</dbReference>
<dbReference type="Gene3D" id="1.25.40.10">
    <property type="entry name" value="Tetratricopeptide repeat domain"/>
    <property type="match status" value="1"/>
</dbReference>
<dbReference type="SUPFAM" id="SSF50978">
    <property type="entry name" value="WD40 repeat-like"/>
    <property type="match status" value="1"/>
</dbReference>
<dbReference type="InterPro" id="IPR015257">
    <property type="entry name" value="Maf1"/>
</dbReference>
<dbReference type="OrthoDB" id="244107at2759"/>
<dbReference type="InterPro" id="IPR045111">
    <property type="entry name" value="Vps41/Vps8"/>
</dbReference>
<dbReference type="Gene3D" id="3.30.40.10">
    <property type="entry name" value="Zinc/RING finger domain, C3HC4 (zinc finger)"/>
    <property type="match status" value="1"/>
</dbReference>
<keyword evidence="2" id="KW-0653">Protein transport</keyword>
<accession>A0A2P6NGE3</accession>
<dbReference type="GO" id="GO:0016236">
    <property type="term" value="P:macroautophagy"/>
    <property type="evidence" value="ECO:0007669"/>
    <property type="project" value="TreeGrafter"/>
</dbReference>
<evidence type="ECO:0000256" key="2">
    <source>
        <dbReference type="ARBA" id="ARBA00022927"/>
    </source>
</evidence>
<organism evidence="8 9">
    <name type="scientific">Planoprotostelium fungivorum</name>
    <dbReference type="NCBI Taxonomy" id="1890364"/>
    <lineage>
        <taxon>Eukaryota</taxon>
        <taxon>Amoebozoa</taxon>
        <taxon>Evosea</taxon>
        <taxon>Variosea</taxon>
        <taxon>Cavosteliida</taxon>
        <taxon>Cavosteliaceae</taxon>
        <taxon>Planoprotostelium</taxon>
    </lineage>
</organism>
<dbReference type="InterPro" id="IPR013083">
    <property type="entry name" value="Znf_RING/FYVE/PHD"/>
</dbReference>
<dbReference type="InParanoid" id="A0A2P6NGE3"/>
<dbReference type="InterPro" id="IPR036322">
    <property type="entry name" value="WD40_repeat_dom_sf"/>
</dbReference>
<dbReference type="AlphaFoldDB" id="A0A2P6NGE3"/>
<keyword evidence="9" id="KW-1185">Reference proteome</keyword>
<feature type="domain" description="RING-type" evidence="7">
    <location>
        <begin position="1092"/>
        <end position="1149"/>
    </location>
</feature>
<feature type="region of interest" description="Disordered" evidence="6">
    <location>
        <begin position="272"/>
        <end position="313"/>
    </location>
</feature>
<dbReference type="STRING" id="1890364.A0A2P6NGE3"/>
<feature type="region of interest" description="Disordered" evidence="6">
    <location>
        <begin position="1159"/>
        <end position="1179"/>
    </location>
</feature>
<keyword evidence="4" id="KW-0862">Zinc</keyword>
<dbReference type="GO" id="GO:0009267">
    <property type="term" value="P:cellular response to starvation"/>
    <property type="evidence" value="ECO:0007669"/>
    <property type="project" value="TreeGrafter"/>
</dbReference>
<dbReference type="EMBL" id="MDYQ01000091">
    <property type="protein sequence ID" value="PRP83024.1"/>
    <property type="molecule type" value="Genomic_DNA"/>
</dbReference>
<evidence type="ECO:0000256" key="1">
    <source>
        <dbReference type="ARBA" id="ARBA00022448"/>
    </source>
</evidence>
<dbReference type="PANTHER" id="PTHR12616">
    <property type="entry name" value="VACUOLAR PROTEIN SORTING VPS41"/>
    <property type="match status" value="1"/>
</dbReference>
<protein>
    <recommendedName>
        <fullName evidence="3">Vacuolar protein sorting-associated protein 41 homolog</fullName>
    </recommendedName>
</protein>
<evidence type="ECO:0000256" key="3">
    <source>
        <dbReference type="ARBA" id="ARBA00029538"/>
    </source>
</evidence>
<dbReference type="GO" id="GO:0016480">
    <property type="term" value="P:negative regulation of transcription by RNA polymerase III"/>
    <property type="evidence" value="ECO:0007669"/>
    <property type="project" value="InterPro"/>
</dbReference>
<dbReference type="GO" id="GO:0005770">
    <property type="term" value="C:late endosome"/>
    <property type="evidence" value="ECO:0007669"/>
    <property type="project" value="TreeGrafter"/>
</dbReference>
<dbReference type="Pfam" id="PF23411">
    <property type="entry name" value="Beta-prop_Vps41"/>
    <property type="match status" value="1"/>
</dbReference>
<dbReference type="SMART" id="SM00320">
    <property type="entry name" value="WD40"/>
    <property type="match status" value="3"/>
</dbReference>
<dbReference type="Gene3D" id="3.40.1000.50">
    <property type="entry name" value="Repressor of RNA polymerase III transcription Maf1"/>
    <property type="match status" value="1"/>
</dbReference>
<evidence type="ECO:0000259" key="7">
    <source>
        <dbReference type="PROSITE" id="PS50089"/>
    </source>
</evidence>
<feature type="compositionally biased region" description="Polar residues" evidence="6">
    <location>
        <begin position="278"/>
        <end position="291"/>
    </location>
</feature>
<comment type="caution">
    <text evidence="8">The sequence shown here is derived from an EMBL/GenBank/DDBJ whole genome shotgun (WGS) entry which is preliminary data.</text>
</comment>
<dbReference type="Pfam" id="PF09174">
    <property type="entry name" value="Maf1"/>
    <property type="match status" value="1"/>
</dbReference>
<evidence type="ECO:0000256" key="5">
    <source>
        <dbReference type="PROSITE-ProRule" id="PRU01006"/>
    </source>
</evidence>
<name>A0A2P6NGE3_9EUKA</name>
<dbReference type="SMART" id="SM00184">
    <property type="entry name" value="RING"/>
    <property type="match status" value="1"/>
</dbReference>
<feature type="compositionally biased region" description="Polar residues" evidence="6">
    <location>
        <begin position="1170"/>
        <end position="1179"/>
    </location>
</feature>
<dbReference type="Pfam" id="PF23556">
    <property type="entry name" value="TPR_Vps41"/>
    <property type="match status" value="1"/>
</dbReference>
<feature type="compositionally biased region" description="Acidic residues" evidence="6">
    <location>
        <begin position="294"/>
        <end position="306"/>
    </location>
</feature>
<dbReference type="GO" id="GO:0034058">
    <property type="term" value="P:endosomal vesicle fusion"/>
    <property type="evidence" value="ECO:0007669"/>
    <property type="project" value="TreeGrafter"/>
</dbReference>
<evidence type="ECO:0000256" key="4">
    <source>
        <dbReference type="PROSITE-ProRule" id="PRU00175"/>
    </source>
</evidence>
<sequence length="1179" mass="134431">MKFIENPSLRRLSEDLAGITTTAYKIDARIEAWSCKSAGADKKLHKTIENQFQAEIAKSPTDSMEVMISDRNAEIEQIQMLGTSPFGPLVEPSSRRTFVYLISLLNAAFTDYDFSDVQPHQFNKELNIQVIMSSINSTLAGVMPGGSDEFCARLWNVLELEMCVTKECDVYSYIPDIDCDPFNEDGQVWSFNYFFFNKRLKRIVFFQTRAFNKMSNSIGGYEDDSEYVVDSYDLMMTIFSTKRHERSVSTIANTGALDMSDKNVPQQMLELDDEEGNDTSSVSSQDLDNNTSSEDLEESSEDEEQEEPKLKYQRLGSSVSDILRKDAASCMTVHSKFLALGTHWGVVYILDFNGNEIKRFASHSTTINELSVDTAGEYIASCSDDGRVVINSLYGTDTIEYEHQRPVYAIALDPDFSKKTTRSFAIGGKSGHLIMNSKGWFGRRDNNIHSGEGPIYSIKWCQSLIAWANDMGVKIFDCDSGQRITYIDRPKGSPRPDLYHCQLCWESPTSLLIGWADSVKIGSIKERSPAATTTGDPSSALPDRYVQITSMFQTDYNISGIAPFGEYLILLAYLDDEETDDRRGSRTQGLRPEFRIINRNNKEISSDALTIHGFEQYKANHYRLGFMSEESLFYVVSPRDIVVARPRDLDDHVAWLMERKRYEAALRVAEQSEALLRVHKLVDIGEKYIDELLTSNQSEKAAEMCTRILRKDPVLWSKWVYNFVRAGQLRAIVDYIPIGEIPSRFSGDSREISARPTLNETVYETILGTFLASSDPKDHGKFLSLIGEWPPNIYNPKTIIRPLKEKHTQSPVLLDALAKLYTYAKKYDKTLHILLQLKRPNAFETIEQYDLFDSIRDKVHLLMDYDPKRAVQMLVSHTERVPIAEVVDQLRGYPLMLHNYLHALFEKDPHIGQTYHEMQVALYAEYNYEFLMTFLKQSNYWALERAYQVCADKKYYPEMVYILGRMGKVKQALQLLIENIADVKKAIEFIEPQNDDELWEDLIDYSMKNPRFVSGLLEHIGAYVDPVRLIKRIPIGMEVIGLRDRIVKIISDYNLQMSLRCKRILKQDCVDLALKLNKQNRRPVRVEVEQKCAVCDDSIIGGNKDIVVFRCRHLYHQGCLRTTEGDVASISSHVRQSGLVGEVHCSICQAQTKRTKAASISRATRKIGPSVSNPGQPPR</sequence>
<dbReference type="InterPro" id="IPR015943">
    <property type="entry name" value="WD40/YVTN_repeat-like_dom_sf"/>
</dbReference>
<keyword evidence="1" id="KW-0813">Transport</keyword>
<dbReference type="GO" id="GO:0006623">
    <property type="term" value="P:protein targeting to vacuole"/>
    <property type="evidence" value="ECO:0007669"/>
    <property type="project" value="InterPro"/>
</dbReference>
<dbReference type="InterPro" id="IPR001680">
    <property type="entry name" value="WD40_rpt"/>
</dbReference>
<keyword evidence="4" id="KW-0863">Zinc-finger</keyword>
<dbReference type="Proteomes" id="UP000241769">
    <property type="component" value="Unassembled WGS sequence"/>
</dbReference>
<dbReference type="GO" id="GO:0030897">
    <property type="term" value="C:HOPS complex"/>
    <property type="evidence" value="ECO:0007669"/>
    <property type="project" value="TreeGrafter"/>
</dbReference>
<dbReference type="InterPro" id="IPR000547">
    <property type="entry name" value="Clathrin_H-chain/VPS_repeat"/>
</dbReference>
<evidence type="ECO:0000313" key="8">
    <source>
        <dbReference type="EMBL" id="PRP83024.1"/>
    </source>
</evidence>
<keyword evidence="4" id="KW-0479">Metal-binding</keyword>